<organism evidence="3 4">
    <name type="scientific">Lentinula aciculospora</name>
    <dbReference type="NCBI Taxonomy" id="153920"/>
    <lineage>
        <taxon>Eukaryota</taxon>
        <taxon>Fungi</taxon>
        <taxon>Dikarya</taxon>
        <taxon>Basidiomycota</taxon>
        <taxon>Agaricomycotina</taxon>
        <taxon>Agaricomycetes</taxon>
        <taxon>Agaricomycetidae</taxon>
        <taxon>Agaricales</taxon>
        <taxon>Marasmiineae</taxon>
        <taxon>Omphalotaceae</taxon>
        <taxon>Lentinula</taxon>
    </lineage>
</organism>
<gene>
    <name evidence="3" type="ORF">J3R30DRAFT_3408059</name>
</gene>
<keyword evidence="1" id="KW-1133">Transmembrane helix</keyword>
<keyword evidence="1" id="KW-0472">Membrane</keyword>
<evidence type="ECO:0000256" key="1">
    <source>
        <dbReference type="SAM" id="Phobius"/>
    </source>
</evidence>
<protein>
    <recommendedName>
        <fullName evidence="2">DUF6533 domain-containing protein</fullName>
    </recommendedName>
</protein>
<dbReference type="Proteomes" id="UP001150266">
    <property type="component" value="Unassembled WGS sequence"/>
</dbReference>
<feature type="transmembrane region" description="Helical" evidence="1">
    <location>
        <begin position="66"/>
        <end position="83"/>
    </location>
</feature>
<evidence type="ECO:0000313" key="4">
    <source>
        <dbReference type="Proteomes" id="UP001150266"/>
    </source>
</evidence>
<dbReference type="InterPro" id="IPR045340">
    <property type="entry name" value="DUF6533"/>
</dbReference>
<accession>A0A9W9A0Y9</accession>
<dbReference type="OrthoDB" id="3037019at2759"/>
<name>A0A9W9A0Y9_9AGAR</name>
<evidence type="ECO:0000259" key="2">
    <source>
        <dbReference type="Pfam" id="PF20151"/>
    </source>
</evidence>
<feature type="domain" description="DUF6533" evidence="2">
    <location>
        <begin position="30"/>
        <end position="69"/>
    </location>
</feature>
<sequence>MASNISNAIPSTQIPGDTLQAFNDYAAVKYVNAVFLTILIYDHILSIDSETLPWKLPKFLFFMNRYIVPPMLFLLTSQFRWYMCRFVAKFTPWYAQFFIY</sequence>
<dbReference type="Pfam" id="PF20151">
    <property type="entry name" value="DUF6533"/>
    <property type="match status" value="1"/>
</dbReference>
<feature type="transmembrane region" description="Helical" evidence="1">
    <location>
        <begin position="27"/>
        <end position="45"/>
    </location>
</feature>
<comment type="caution">
    <text evidence="3">The sequence shown here is derived from an EMBL/GenBank/DDBJ whole genome shotgun (WGS) entry which is preliminary data.</text>
</comment>
<dbReference type="AlphaFoldDB" id="A0A9W9A0Y9"/>
<keyword evidence="4" id="KW-1185">Reference proteome</keyword>
<keyword evidence="1" id="KW-0812">Transmembrane</keyword>
<proteinExistence type="predicted"/>
<reference evidence="3" key="1">
    <citation type="submission" date="2022-08" db="EMBL/GenBank/DDBJ databases">
        <title>A Global Phylogenomic Analysis of the Shiitake Genus Lentinula.</title>
        <authorList>
            <consortium name="DOE Joint Genome Institute"/>
            <person name="Sierra-Patev S."/>
            <person name="Min B."/>
            <person name="Naranjo-Ortiz M."/>
            <person name="Looney B."/>
            <person name="Konkel Z."/>
            <person name="Slot J.C."/>
            <person name="Sakamoto Y."/>
            <person name="Steenwyk J.L."/>
            <person name="Rokas A."/>
            <person name="Carro J."/>
            <person name="Camarero S."/>
            <person name="Ferreira P."/>
            <person name="Molpeceres G."/>
            <person name="Ruiz-Duenas F.J."/>
            <person name="Serrano A."/>
            <person name="Henrissat B."/>
            <person name="Drula E."/>
            <person name="Hughes K.W."/>
            <person name="Mata J.L."/>
            <person name="Ishikawa N.K."/>
            <person name="Vargas-Isla R."/>
            <person name="Ushijima S."/>
            <person name="Smith C.A."/>
            <person name="Ahrendt S."/>
            <person name="Andreopoulos W."/>
            <person name="He G."/>
            <person name="Labutti K."/>
            <person name="Lipzen A."/>
            <person name="Ng V."/>
            <person name="Riley R."/>
            <person name="Sandor L."/>
            <person name="Barry K."/>
            <person name="Martinez A.T."/>
            <person name="Xiao Y."/>
            <person name="Gibbons J.G."/>
            <person name="Terashima K."/>
            <person name="Grigoriev I.V."/>
            <person name="Hibbett D.S."/>
        </authorList>
    </citation>
    <scope>NUCLEOTIDE SEQUENCE</scope>
    <source>
        <strain evidence="3">JLM2183</strain>
    </source>
</reference>
<dbReference type="EMBL" id="JAOTPV010000024">
    <property type="protein sequence ID" value="KAJ4470783.1"/>
    <property type="molecule type" value="Genomic_DNA"/>
</dbReference>
<evidence type="ECO:0000313" key="3">
    <source>
        <dbReference type="EMBL" id="KAJ4470783.1"/>
    </source>
</evidence>